<evidence type="ECO:0000256" key="1">
    <source>
        <dbReference type="PIRSR" id="PIRSR016487-1"/>
    </source>
</evidence>
<protein>
    <submittedName>
        <fullName evidence="3">CYTH domain-containing protein</fullName>
    </submittedName>
</protein>
<dbReference type="AlphaFoldDB" id="A0A8J6NAI2"/>
<dbReference type="EMBL" id="JACNLK010000054">
    <property type="protein sequence ID" value="MBC8208797.1"/>
    <property type="molecule type" value="Genomic_DNA"/>
</dbReference>
<dbReference type="PANTHER" id="PTHR40114:SF1">
    <property type="entry name" value="SLR0698 PROTEIN"/>
    <property type="match status" value="1"/>
</dbReference>
<proteinExistence type="predicted"/>
<dbReference type="Proteomes" id="UP000599024">
    <property type="component" value="Unassembled WGS sequence"/>
</dbReference>
<reference evidence="3 4" key="1">
    <citation type="submission" date="2020-08" db="EMBL/GenBank/DDBJ databases">
        <title>Bridging the membrane lipid divide: bacteria of the FCB group superphylum have the potential to synthesize archaeal ether lipids.</title>
        <authorList>
            <person name="Villanueva L."/>
            <person name="Von Meijenfeldt F.A.B."/>
            <person name="Westbye A.B."/>
            <person name="Yadav S."/>
            <person name="Hopmans E.C."/>
            <person name="Dutilh B.E."/>
            <person name="Sinninghe Damste J.S."/>
        </authorList>
    </citation>
    <scope>NUCLEOTIDE SEQUENCE [LARGE SCALE GENOMIC DNA]</scope>
    <source>
        <strain evidence="3">NIOZ-UU81</strain>
    </source>
</reference>
<dbReference type="CDD" id="cd07891">
    <property type="entry name" value="CYTH-like_CthTTM-like_1"/>
    <property type="match status" value="1"/>
</dbReference>
<dbReference type="InterPro" id="IPR012042">
    <property type="entry name" value="NeuTTM/CthTTM-like"/>
</dbReference>
<dbReference type="PROSITE" id="PS51707">
    <property type="entry name" value="CYTH"/>
    <property type="match status" value="1"/>
</dbReference>
<feature type="active site" description="Proton acceptor" evidence="1">
    <location>
        <position position="29"/>
    </location>
</feature>
<sequence length="157" mass="17676">MGLEIERRFLVVDESWQGLAPGRFICQGYLSVDPERVVRIRIVEESAFLTIKGKGDGVARPEFEYPLSLDDGRELLALCGGLLVEKMRYRIEFGGFVWDLDVFSGANSGLVMAEIELEQADQEFPRPPWVGLEVTADHCYCNVNLALHPWSSWIAKG</sequence>
<evidence type="ECO:0000259" key="2">
    <source>
        <dbReference type="PROSITE" id="PS51707"/>
    </source>
</evidence>
<name>A0A8J6NAI2_9BACT</name>
<dbReference type="Gene3D" id="2.40.320.10">
    <property type="entry name" value="Hypothetical Protein Pfu-838710-001"/>
    <property type="match status" value="1"/>
</dbReference>
<dbReference type="PANTHER" id="PTHR40114">
    <property type="entry name" value="SLR0698 PROTEIN"/>
    <property type="match status" value="1"/>
</dbReference>
<dbReference type="InterPro" id="IPR023577">
    <property type="entry name" value="CYTH_domain"/>
</dbReference>
<comment type="caution">
    <text evidence="3">The sequence shown here is derived from an EMBL/GenBank/DDBJ whole genome shotgun (WGS) entry which is preliminary data.</text>
</comment>
<dbReference type="SMART" id="SM01118">
    <property type="entry name" value="CYTH"/>
    <property type="match status" value="1"/>
</dbReference>
<feature type="domain" description="CYTH" evidence="2">
    <location>
        <begin position="2"/>
        <end position="146"/>
    </location>
</feature>
<dbReference type="PIRSF" id="PIRSF016487">
    <property type="entry name" value="CYTH_UCP016487"/>
    <property type="match status" value="1"/>
</dbReference>
<dbReference type="InterPro" id="IPR033469">
    <property type="entry name" value="CYTH-like_dom_sf"/>
</dbReference>
<evidence type="ECO:0000313" key="4">
    <source>
        <dbReference type="Proteomes" id="UP000599024"/>
    </source>
</evidence>
<gene>
    <name evidence="3" type="ORF">H8E79_06485</name>
</gene>
<accession>A0A8J6NAI2</accession>
<evidence type="ECO:0000313" key="3">
    <source>
        <dbReference type="EMBL" id="MBC8208797.1"/>
    </source>
</evidence>
<dbReference type="Pfam" id="PF01928">
    <property type="entry name" value="CYTH"/>
    <property type="match status" value="1"/>
</dbReference>
<dbReference type="SUPFAM" id="SSF55154">
    <property type="entry name" value="CYTH-like phosphatases"/>
    <property type="match status" value="1"/>
</dbReference>
<organism evidence="3 4">
    <name type="scientific">Candidatus Desulfatifera sulfidica</name>
    <dbReference type="NCBI Taxonomy" id="2841691"/>
    <lineage>
        <taxon>Bacteria</taxon>
        <taxon>Pseudomonadati</taxon>
        <taxon>Thermodesulfobacteriota</taxon>
        <taxon>Desulfobulbia</taxon>
        <taxon>Desulfobulbales</taxon>
        <taxon>Desulfobulbaceae</taxon>
        <taxon>Candidatus Desulfatifera</taxon>
    </lineage>
</organism>